<sequence length="67" mass="7760">MHWITFDHPIEGSPVGFRTWIYDDETVAVNPDDLMLEWAMGSPEYLDEIIESQGDESWKETADARSE</sequence>
<dbReference type="RefSeq" id="WP_006065671.1">
    <property type="nucleotide sequence ID" value="NZ_CP031305.1"/>
</dbReference>
<dbReference type="AlphaFoldDB" id="A0A4D6HRW0"/>
<dbReference type="GeneID" id="39852362"/>
<accession>A0A4D6HRW0</accession>
<dbReference type="Proteomes" id="UP000296822">
    <property type="component" value="Chromosome"/>
</dbReference>
<gene>
    <name evidence="1" type="ORF">DV706_13910</name>
</gene>
<proteinExistence type="predicted"/>
<organism evidence="1 2">
    <name type="scientific">Natronorubrum bangense</name>
    <dbReference type="NCBI Taxonomy" id="61858"/>
    <lineage>
        <taxon>Archaea</taxon>
        <taxon>Methanobacteriati</taxon>
        <taxon>Methanobacteriota</taxon>
        <taxon>Stenosarchaea group</taxon>
        <taxon>Halobacteria</taxon>
        <taxon>Halobacteriales</taxon>
        <taxon>Natrialbaceae</taxon>
        <taxon>Natronorubrum</taxon>
    </lineage>
</organism>
<protein>
    <submittedName>
        <fullName evidence="1">Uncharacterized protein</fullName>
    </submittedName>
</protein>
<evidence type="ECO:0000313" key="1">
    <source>
        <dbReference type="EMBL" id="QCC55467.1"/>
    </source>
</evidence>
<evidence type="ECO:0000313" key="2">
    <source>
        <dbReference type="Proteomes" id="UP000296822"/>
    </source>
</evidence>
<reference evidence="1 2" key="1">
    <citation type="journal article" date="2019" name="Nat. Commun.">
        <title>A new type of DNA phosphorothioation-based antiviral system in archaea.</title>
        <authorList>
            <person name="Xiong L."/>
            <person name="Liu S."/>
            <person name="Chen S."/>
            <person name="Xiao Y."/>
            <person name="Zhu B."/>
            <person name="Gao Y."/>
            <person name="Zhang Y."/>
            <person name="Chen B."/>
            <person name="Luo J."/>
            <person name="Deng Z."/>
            <person name="Chen X."/>
            <person name="Wang L."/>
            <person name="Chen S."/>
        </authorList>
    </citation>
    <scope>NUCLEOTIDE SEQUENCE [LARGE SCALE GENOMIC DNA]</scope>
    <source>
        <strain evidence="1 2">JCM 10635</strain>
    </source>
</reference>
<dbReference type="KEGG" id="nbg:DV706_13910"/>
<dbReference type="EMBL" id="CP031305">
    <property type="protein sequence ID" value="QCC55467.1"/>
    <property type="molecule type" value="Genomic_DNA"/>
</dbReference>
<name>A0A4D6HRW0_9EURY</name>